<keyword evidence="2" id="KW-1185">Reference proteome</keyword>
<dbReference type="EMBL" id="ML208415">
    <property type="protein sequence ID" value="TFK66100.1"/>
    <property type="molecule type" value="Genomic_DNA"/>
</dbReference>
<protein>
    <submittedName>
        <fullName evidence="1">Uncharacterized protein</fullName>
    </submittedName>
</protein>
<reference evidence="1 2" key="1">
    <citation type="journal article" date="2019" name="Nat. Ecol. Evol.">
        <title>Megaphylogeny resolves global patterns of mushroom evolution.</title>
        <authorList>
            <person name="Varga T."/>
            <person name="Krizsan K."/>
            <person name="Foldi C."/>
            <person name="Dima B."/>
            <person name="Sanchez-Garcia M."/>
            <person name="Sanchez-Ramirez S."/>
            <person name="Szollosi G.J."/>
            <person name="Szarkandi J.G."/>
            <person name="Papp V."/>
            <person name="Albert L."/>
            <person name="Andreopoulos W."/>
            <person name="Angelini C."/>
            <person name="Antonin V."/>
            <person name="Barry K.W."/>
            <person name="Bougher N.L."/>
            <person name="Buchanan P."/>
            <person name="Buyck B."/>
            <person name="Bense V."/>
            <person name="Catcheside P."/>
            <person name="Chovatia M."/>
            <person name="Cooper J."/>
            <person name="Damon W."/>
            <person name="Desjardin D."/>
            <person name="Finy P."/>
            <person name="Geml J."/>
            <person name="Haridas S."/>
            <person name="Hughes K."/>
            <person name="Justo A."/>
            <person name="Karasinski D."/>
            <person name="Kautmanova I."/>
            <person name="Kiss B."/>
            <person name="Kocsube S."/>
            <person name="Kotiranta H."/>
            <person name="LaButti K.M."/>
            <person name="Lechner B.E."/>
            <person name="Liimatainen K."/>
            <person name="Lipzen A."/>
            <person name="Lukacs Z."/>
            <person name="Mihaltcheva S."/>
            <person name="Morgado L.N."/>
            <person name="Niskanen T."/>
            <person name="Noordeloos M.E."/>
            <person name="Ohm R.A."/>
            <person name="Ortiz-Santana B."/>
            <person name="Ovrebo C."/>
            <person name="Racz N."/>
            <person name="Riley R."/>
            <person name="Savchenko A."/>
            <person name="Shiryaev A."/>
            <person name="Soop K."/>
            <person name="Spirin V."/>
            <person name="Szebenyi C."/>
            <person name="Tomsovsky M."/>
            <person name="Tulloss R.E."/>
            <person name="Uehling J."/>
            <person name="Grigoriev I.V."/>
            <person name="Vagvolgyi C."/>
            <person name="Papp T."/>
            <person name="Martin F.M."/>
            <person name="Miettinen O."/>
            <person name="Hibbett D.S."/>
            <person name="Nagy L.G."/>
        </authorList>
    </citation>
    <scope>NUCLEOTIDE SEQUENCE [LARGE SCALE GENOMIC DNA]</scope>
    <source>
        <strain evidence="1 2">NL-1719</strain>
    </source>
</reference>
<evidence type="ECO:0000313" key="2">
    <source>
        <dbReference type="Proteomes" id="UP000308600"/>
    </source>
</evidence>
<name>A0ACD3AK14_9AGAR</name>
<gene>
    <name evidence="1" type="ORF">BDN72DRAFT_844726</name>
</gene>
<sequence length="588" mass="66067">MQAASSTQTPGSKEVAIEKLDNEIRILTEQLRRLKAQRNTFSLTHTLPDEILCEIFAIVQVYCKIKTKGGHQNRPHSVLQWLPITHVSRRWRQVALACSQLWCSIVGLPEPAIPVFLGRSGDRNLSVEIVSKMVSRNVPYIHPPALLEEIFAQNSRIQTLVVKGGPSWTQILPYVTSTPAPRLREVFIDAFGAVIPDDFYQGITPQLESLSLAGGWFTLNNPVFMNDLTTLQMLNCPGSARAWLEVLQRMRRLSLLKMRTTFPEDAGGESIPIPKGTGIVTLPQLSEFDFRGYGLERDLDFLSHLTFPSQTQFKFTSETRHEDQNIIPPLIAFLRVHSQSRHEISEMEVNAIRYTEQYHRNHPMSLQLTASADKCYLAVDINLRASALRTTNAGHTTHMAEITSLPFSTATSFTTNCEIEPESWAILSDRLPALQVISISEPTIRRFLLSIGAVEKGFRNPEMDSDEEEDEEEIGEPNEPVGDTGFLDSASSNPLDPERDRSDGQELFKSLKSVHLDRISLEGLHNAMVDAICARRDGGFPIKEIRFNRCDDVDDNFVSRVESLVDVVQCHKCDLDDPSDSEEDLGMV</sequence>
<evidence type="ECO:0000313" key="1">
    <source>
        <dbReference type="EMBL" id="TFK66100.1"/>
    </source>
</evidence>
<accession>A0ACD3AK14</accession>
<organism evidence="1 2">
    <name type="scientific">Pluteus cervinus</name>
    <dbReference type="NCBI Taxonomy" id="181527"/>
    <lineage>
        <taxon>Eukaryota</taxon>
        <taxon>Fungi</taxon>
        <taxon>Dikarya</taxon>
        <taxon>Basidiomycota</taxon>
        <taxon>Agaricomycotina</taxon>
        <taxon>Agaricomycetes</taxon>
        <taxon>Agaricomycetidae</taxon>
        <taxon>Agaricales</taxon>
        <taxon>Pluteineae</taxon>
        <taxon>Pluteaceae</taxon>
        <taxon>Pluteus</taxon>
    </lineage>
</organism>
<dbReference type="Proteomes" id="UP000308600">
    <property type="component" value="Unassembled WGS sequence"/>
</dbReference>
<proteinExistence type="predicted"/>